<accession>A0ABD1NZL9</accession>
<proteinExistence type="predicted"/>
<organism evidence="1 2">
    <name type="scientific">Forsythia ovata</name>
    <dbReference type="NCBI Taxonomy" id="205694"/>
    <lineage>
        <taxon>Eukaryota</taxon>
        <taxon>Viridiplantae</taxon>
        <taxon>Streptophyta</taxon>
        <taxon>Embryophyta</taxon>
        <taxon>Tracheophyta</taxon>
        <taxon>Spermatophyta</taxon>
        <taxon>Magnoliopsida</taxon>
        <taxon>eudicotyledons</taxon>
        <taxon>Gunneridae</taxon>
        <taxon>Pentapetalae</taxon>
        <taxon>asterids</taxon>
        <taxon>lamiids</taxon>
        <taxon>Lamiales</taxon>
        <taxon>Oleaceae</taxon>
        <taxon>Forsythieae</taxon>
        <taxon>Forsythia</taxon>
    </lineage>
</organism>
<dbReference type="Proteomes" id="UP001604277">
    <property type="component" value="Unassembled WGS sequence"/>
</dbReference>
<evidence type="ECO:0000313" key="1">
    <source>
        <dbReference type="EMBL" id="KAL2457062.1"/>
    </source>
</evidence>
<dbReference type="EMBL" id="JBFOLJ010000045">
    <property type="protein sequence ID" value="KAL2457062.1"/>
    <property type="molecule type" value="Genomic_DNA"/>
</dbReference>
<keyword evidence="2" id="KW-1185">Reference proteome</keyword>
<evidence type="ECO:0000313" key="2">
    <source>
        <dbReference type="Proteomes" id="UP001604277"/>
    </source>
</evidence>
<dbReference type="AlphaFoldDB" id="A0ABD1NZL9"/>
<comment type="caution">
    <text evidence="1">The sequence shown here is derived from an EMBL/GenBank/DDBJ whole genome shotgun (WGS) entry which is preliminary data.</text>
</comment>
<name>A0ABD1NZL9_9LAMI</name>
<protein>
    <submittedName>
        <fullName evidence="1">Uncharacterized protein</fullName>
    </submittedName>
</protein>
<sequence>MDDYKASPLLIPDIPGILVESPSKSQECRFALSMLTASHFSKALPNENRYPRNTTFYINHQVKIGKLARFRARNTESEVAPTYRRASAYFRGIGINRCCSPGSLAFRPSNWATPEVIISTTNSIPSSRHVPKRETSHNIRGESTLRRIDHRYLLFSSDRLDWGSGKISTNSSLQETPLGLVMSPAALLGSPDRIIVSYKVPLVQLISLREKKVHLVNWDKGKYAPGLPPEPEEGNSIDRKSSRLSTLELAFRLRRLNVRLIELSTCTRHPILLFEALFPWGKRNKALAVEPSSCPKNSALIGSIKRIAYVLRVREGGKEKALLSRP</sequence>
<gene>
    <name evidence="1" type="ORF">Fot_56473</name>
</gene>
<reference evidence="2" key="1">
    <citation type="submission" date="2024-07" db="EMBL/GenBank/DDBJ databases">
        <title>Two chromosome-level genome assemblies of Korean endemic species Abeliophyllum distichum and Forsythia ovata (Oleaceae).</title>
        <authorList>
            <person name="Jang H."/>
        </authorList>
    </citation>
    <scope>NUCLEOTIDE SEQUENCE [LARGE SCALE GENOMIC DNA]</scope>
</reference>